<evidence type="ECO:0000256" key="1">
    <source>
        <dbReference type="SAM" id="MobiDB-lite"/>
    </source>
</evidence>
<dbReference type="EMBL" id="OZ034819">
    <property type="protein sequence ID" value="CAL1393303.1"/>
    <property type="molecule type" value="Genomic_DNA"/>
</dbReference>
<evidence type="ECO:0000313" key="2">
    <source>
        <dbReference type="EMBL" id="CAL1393303.1"/>
    </source>
</evidence>
<dbReference type="Proteomes" id="UP001497516">
    <property type="component" value="Chromosome 6"/>
</dbReference>
<protein>
    <submittedName>
        <fullName evidence="2">Uncharacterized protein</fullName>
    </submittedName>
</protein>
<sequence>MAHQLQDAVAQQHEALLEMMRQLITSSGEEKMTTSPSPKQRSTADVSAGEELTVVTSSSPGSTDELNVAPSSSPAANDELTVASLPHVAPQPIVVVPSTIVVEETVTTAARLTSRVTSPATVTLKDKEVAVACEAPFATTNKNSLGQSMKLPLHHP</sequence>
<feature type="compositionally biased region" description="Polar residues" evidence="1">
    <location>
        <begin position="54"/>
        <end position="75"/>
    </location>
</feature>
<name>A0AAV2F4X4_9ROSI</name>
<accession>A0AAV2F4X4</accession>
<organism evidence="2 3">
    <name type="scientific">Linum trigynum</name>
    <dbReference type="NCBI Taxonomy" id="586398"/>
    <lineage>
        <taxon>Eukaryota</taxon>
        <taxon>Viridiplantae</taxon>
        <taxon>Streptophyta</taxon>
        <taxon>Embryophyta</taxon>
        <taxon>Tracheophyta</taxon>
        <taxon>Spermatophyta</taxon>
        <taxon>Magnoliopsida</taxon>
        <taxon>eudicotyledons</taxon>
        <taxon>Gunneridae</taxon>
        <taxon>Pentapetalae</taxon>
        <taxon>rosids</taxon>
        <taxon>fabids</taxon>
        <taxon>Malpighiales</taxon>
        <taxon>Linaceae</taxon>
        <taxon>Linum</taxon>
    </lineage>
</organism>
<feature type="compositionally biased region" description="Polar residues" evidence="1">
    <location>
        <begin position="23"/>
        <end position="45"/>
    </location>
</feature>
<reference evidence="2 3" key="1">
    <citation type="submission" date="2024-04" db="EMBL/GenBank/DDBJ databases">
        <authorList>
            <person name="Fracassetti M."/>
        </authorList>
    </citation>
    <scope>NUCLEOTIDE SEQUENCE [LARGE SCALE GENOMIC DNA]</scope>
</reference>
<evidence type="ECO:0000313" key="3">
    <source>
        <dbReference type="Proteomes" id="UP001497516"/>
    </source>
</evidence>
<feature type="region of interest" description="Disordered" evidence="1">
    <location>
        <begin position="23"/>
        <end position="78"/>
    </location>
</feature>
<dbReference type="AlphaFoldDB" id="A0AAV2F4X4"/>
<keyword evidence="3" id="KW-1185">Reference proteome</keyword>
<proteinExistence type="predicted"/>
<gene>
    <name evidence="2" type="ORF">LTRI10_LOCUS33890</name>
</gene>